<dbReference type="AlphaFoldDB" id="A0A8B7PJK8"/>
<feature type="transmembrane region" description="Helical" evidence="2">
    <location>
        <begin position="75"/>
        <end position="93"/>
    </location>
</feature>
<evidence type="ECO:0000256" key="2">
    <source>
        <dbReference type="SAM" id="Phobius"/>
    </source>
</evidence>
<feature type="transmembrane region" description="Helical" evidence="2">
    <location>
        <begin position="105"/>
        <end position="128"/>
    </location>
</feature>
<sequence>MSDQNACCCIHYRTAGITASLLSLIVTLCCFLQLGIEENCTNDAWRIMLLVMTSLCMPNATCMLYYGVMKDKPHLLKFYFGVAVMIALLYLLAAALTREDQTCTMIIYGPIIAVLLLVSAGIVWRCFFIMVKVTSNTNSAPESPPAVPDSSGSLGGDKVGDDPPSYRDVVYLRSFSSPPEKSSSVFTVPMPHESYMPYSYGSLNTLPPAYHLAVSQMSNETNTSPPSDVILRPSDITLPSQVPAGNLTTLFNSSESPQSAIHVQNT</sequence>
<gene>
    <name evidence="4" type="primary">LOC108681166</name>
</gene>
<keyword evidence="2" id="KW-0472">Membrane</keyword>
<dbReference type="GeneID" id="108681166"/>
<dbReference type="KEGG" id="hazt:108681166"/>
<feature type="region of interest" description="Disordered" evidence="1">
    <location>
        <begin position="137"/>
        <end position="161"/>
    </location>
</feature>
<evidence type="ECO:0000256" key="1">
    <source>
        <dbReference type="SAM" id="MobiDB-lite"/>
    </source>
</evidence>
<name>A0A8B7PJK8_HYAAZ</name>
<protein>
    <submittedName>
        <fullName evidence="4">Uncharacterized protein LOC108681166</fullName>
    </submittedName>
</protein>
<evidence type="ECO:0000313" key="4">
    <source>
        <dbReference type="RefSeq" id="XP_018025657.1"/>
    </source>
</evidence>
<evidence type="ECO:0000313" key="3">
    <source>
        <dbReference type="Proteomes" id="UP000694843"/>
    </source>
</evidence>
<dbReference type="Proteomes" id="UP000694843">
    <property type="component" value="Unplaced"/>
</dbReference>
<feature type="transmembrane region" description="Helical" evidence="2">
    <location>
        <begin position="12"/>
        <end position="35"/>
    </location>
</feature>
<proteinExistence type="predicted"/>
<keyword evidence="2" id="KW-0812">Transmembrane</keyword>
<accession>A0A8B7PJK8</accession>
<keyword evidence="2" id="KW-1133">Transmembrane helix</keyword>
<reference evidence="4" key="1">
    <citation type="submission" date="2025-08" db="UniProtKB">
        <authorList>
            <consortium name="RefSeq"/>
        </authorList>
    </citation>
    <scope>IDENTIFICATION</scope>
    <source>
        <tissue evidence="4">Whole organism</tissue>
    </source>
</reference>
<keyword evidence="3" id="KW-1185">Reference proteome</keyword>
<feature type="transmembrane region" description="Helical" evidence="2">
    <location>
        <begin position="47"/>
        <end position="68"/>
    </location>
</feature>
<dbReference type="RefSeq" id="XP_018025657.1">
    <property type="nucleotide sequence ID" value="XM_018170168.2"/>
</dbReference>
<organism evidence="3 4">
    <name type="scientific">Hyalella azteca</name>
    <name type="common">Amphipod</name>
    <dbReference type="NCBI Taxonomy" id="294128"/>
    <lineage>
        <taxon>Eukaryota</taxon>
        <taxon>Metazoa</taxon>
        <taxon>Ecdysozoa</taxon>
        <taxon>Arthropoda</taxon>
        <taxon>Crustacea</taxon>
        <taxon>Multicrustacea</taxon>
        <taxon>Malacostraca</taxon>
        <taxon>Eumalacostraca</taxon>
        <taxon>Peracarida</taxon>
        <taxon>Amphipoda</taxon>
        <taxon>Senticaudata</taxon>
        <taxon>Talitrida</taxon>
        <taxon>Talitroidea</taxon>
        <taxon>Hyalellidae</taxon>
        <taxon>Hyalella</taxon>
    </lineage>
</organism>